<proteinExistence type="inferred from homology"/>
<keyword evidence="4" id="KW-1185">Reference proteome</keyword>
<dbReference type="PROSITE" id="PS51143">
    <property type="entry name" value="MT_A70"/>
    <property type="match status" value="1"/>
</dbReference>
<gene>
    <name evidence="3" type="ORF">LIER_17330</name>
</gene>
<comment type="similarity">
    <text evidence="1">Belongs to the MT-A70-like family.</text>
</comment>
<name>A0AAV3QD73_LITER</name>
<evidence type="ECO:0000313" key="4">
    <source>
        <dbReference type="Proteomes" id="UP001454036"/>
    </source>
</evidence>
<protein>
    <submittedName>
        <fullName evidence="3">RNA methyltransferase</fullName>
    </submittedName>
</protein>
<organism evidence="3 4">
    <name type="scientific">Lithospermum erythrorhizon</name>
    <name type="common">Purple gromwell</name>
    <name type="synonym">Lithospermum officinale var. erythrorhizon</name>
    <dbReference type="NCBI Taxonomy" id="34254"/>
    <lineage>
        <taxon>Eukaryota</taxon>
        <taxon>Viridiplantae</taxon>
        <taxon>Streptophyta</taxon>
        <taxon>Embryophyta</taxon>
        <taxon>Tracheophyta</taxon>
        <taxon>Spermatophyta</taxon>
        <taxon>Magnoliopsida</taxon>
        <taxon>eudicotyledons</taxon>
        <taxon>Gunneridae</taxon>
        <taxon>Pentapetalae</taxon>
        <taxon>asterids</taxon>
        <taxon>lamiids</taxon>
        <taxon>Boraginales</taxon>
        <taxon>Boraginaceae</taxon>
        <taxon>Boraginoideae</taxon>
        <taxon>Lithospermeae</taxon>
        <taxon>Lithospermum</taxon>
    </lineage>
</organism>
<dbReference type="Pfam" id="PF05063">
    <property type="entry name" value="MT-A70"/>
    <property type="match status" value="1"/>
</dbReference>
<dbReference type="EMBL" id="BAABME010004019">
    <property type="protein sequence ID" value="GAA0160881.1"/>
    <property type="molecule type" value="Genomic_DNA"/>
</dbReference>
<keyword evidence="3" id="KW-0808">Transferase</keyword>
<dbReference type="InterPro" id="IPR002052">
    <property type="entry name" value="DNA_methylase_N6_adenine_CS"/>
</dbReference>
<feature type="coiled-coil region" evidence="2">
    <location>
        <begin position="59"/>
        <end position="86"/>
    </location>
</feature>
<dbReference type="Proteomes" id="UP001454036">
    <property type="component" value="Unassembled WGS sequence"/>
</dbReference>
<accession>A0AAV3QD73</accession>
<evidence type="ECO:0000313" key="3">
    <source>
        <dbReference type="EMBL" id="GAA0160881.1"/>
    </source>
</evidence>
<comment type="caution">
    <text evidence="3">The sequence shown here is derived from an EMBL/GenBank/DDBJ whole genome shotgun (WGS) entry which is preliminary data.</text>
</comment>
<dbReference type="GO" id="GO:0032259">
    <property type="term" value="P:methylation"/>
    <property type="evidence" value="ECO:0007669"/>
    <property type="project" value="UniProtKB-KW"/>
</dbReference>
<evidence type="ECO:0000256" key="2">
    <source>
        <dbReference type="SAM" id="Coils"/>
    </source>
</evidence>
<keyword evidence="2" id="KW-0175">Coiled coil</keyword>
<dbReference type="PANTHER" id="PTHR12829:SF4">
    <property type="entry name" value="N(6)-ADENINE-SPECIFIC METHYLTRANSFERASE METTL4"/>
    <property type="match status" value="1"/>
</dbReference>
<sequence>MTHLLKPDRQSDFNETGVYWLGESNTVFLDPVRMLNRSYSRFQVSASAYYTRFFSPRSSRGWKKRKRKEKRKMKALNERELLAEQRHQEKRSILLRAHEALLGDQRILDIIKNLRNETSLAQERFHANEVSLLDLGTVYQSPFYHITLSFDHHFHLNGDPSIVPHCQKSSVLLFNNMVANETNREGEAEFLDNNYIIPRQSCFYMSDLEHMHNLIPAKSDCGYNLIVIDPPWENSSARQKHRYQTLPNRYFLSIPVKQLTHPAGALVALWVTNREKLRSFVENELFSAWGVKQVANFFWLKVKADGSLISDMDLFHHRPYECLILGYCGVKDTEVSTLKSIPDNKVFVSVPGEYSRKPPLGELLKEYTPGLDSARCIELFAREMISGWTSWGNEPLHFQNSKYFLHKSLQEGGPK</sequence>
<evidence type="ECO:0000256" key="1">
    <source>
        <dbReference type="PROSITE-ProRule" id="PRU00489"/>
    </source>
</evidence>
<dbReference type="InterPro" id="IPR007757">
    <property type="entry name" value="MT-A70-like"/>
</dbReference>
<dbReference type="PROSITE" id="PS00092">
    <property type="entry name" value="N6_MTASE"/>
    <property type="match status" value="1"/>
</dbReference>
<dbReference type="GO" id="GO:0008168">
    <property type="term" value="F:methyltransferase activity"/>
    <property type="evidence" value="ECO:0007669"/>
    <property type="project" value="UniProtKB-KW"/>
</dbReference>
<reference evidence="3 4" key="1">
    <citation type="submission" date="2024-01" db="EMBL/GenBank/DDBJ databases">
        <title>The complete chloroplast genome sequence of Lithospermum erythrorhizon: insights into the phylogenetic relationship among Boraginaceae species and the maternal lineages of purple gromwells.</title>
        <authorList>
            <person name="Okada T."/>
            <person name="Watanabe K."/>
        </authorList>
    </citation>
    <scope>NUCLEOTIDE SEQUENCE [LARGE SCALE GENOMIC DNA]</scope>
</reference>
<keyword evidence="3" id="KW-0489">Methyltransferase</keyword>
<dbReference type="GO" id="GO:0003676">
    <property type="term" value="F:nucleic acid binding"/>
    <property type="evidence" value="ECO:0007669"/>
    <property type="project" value="InterPro"/>
</dbReference>
<dbReference type="AlphaFoldDB" id="A0AAV3QD73"/>
<dbReference type="PANTHER" id="PTHR12829">
    <property type="entry name" value="N6-ADENOSINE-METHYLTRANSFERASE"/>
    <property type="match status" value="1"/>
</dbReference>
<dbReference type="GO" id="GO:0005634">
    <property type="term" value="C:nucleus"/>
    <property type="evidence" value="ECO:0007669"/>
    <property type="project" value="TreeGrafter"/>
</dbReference>